<accession>H1HKA3</accession>
<reference evidence="1 2" key="1">
    <citation type="submission" date="2011-12" db="EMBL/GenBank/DDBJ databases">
        <title>The Genome Sequence of Prevotella maculosa OT 289.</title>
        <authorList>
            <consortium name="The Broad Institute Genome Sequencing Platform"/>
            <person name="Earl A."/>
            <person name="Ward D."/>
            <person name="Feldgarden M."/>
            <person name="Gevers D."/>
            <person name="Izard J."/>
            <person name="Blanton J.M."/>
            <person name="Mathney J."/>
            <person name="Tanner A.C."/>
            <person name="Dewhirst F.E."/>
            <person name="Young S.K."/>
            <person name="Zeng Q."/>
            <person name="Gargeya S."/>
            <person name="Fitzgerald M."/>
            <person name="Haas B."/>
            <person name="Abouelleil A."/>
            <person name="Alvarado L."/>
            <person name="Arachchi H.M."/>
            <person name="Berlin A."/>
            <person name="Chapman S.B."/>
            <person name="Gearin G."/>
            <person name="Goldberg J."/>
            <person name="Griggs A."/>
            <person name="Gujja S."/>
            <person name="Hansen M."/>
            <person name="Heiman D."/>
            <person name="Howarth C."/>
            <person name="Larimer J."/>
            <person name="Lui A."/>
            <person name="MacDonald P.J.P."/>
            <person name="McCowen C."/>
            <person name="Montmayeur A."/>
            <person name="Murphy C."/>
            <person name="Neiman D."/>
            <person name="Pearson M."/>
            <person name="Priest M."/>
            <person name="Roberts A."/>
            <person name="Saif S."/>
            <person name="Shea T."/>
            <person name="Sisk P."/>
            <person name="Stolte C."/>
            <person name="Sykes S."/>
            <person name="Wortman J."/>
            <person name="Nusbaum C."/>
            <person name="Birren B."/>
        </authorList>
    </citation>
    <scope>NUCLEOTIDE SEQUENCE [LARGE SCALE GENOMIC DNA]</scope>
    <source>
        <strain evidence="1 2">OT 289</strain>
    </source>
</reference>
<organism evidence="1 2">
    <name type="scientific">Segatella maculosa OT 289</name>
    <dbReference type="NCBI Taxonomy" id="999422"/>
    <lineage>
        <taxon>Bacteria</taxon>
        <taxon>Pseudomonadati</taxon>
        <taxon>Bacteroidota</taxon>
        <taxon>Bacteroidia</taxon>
        <taxon>Bacteroidales</taxon>
        <taxon>Prevotellaceae</taxon>
        <taxon>Segatella</taxon>
    </lineage>
</organism>
<dbReference type="EMBL" id="AGEK01000016">
    <property type="protein sequence ID" value="EHO73004.1"/>
    <property type="molecule type" value="Genomic_DNA"/>
</dbReference>
<proteinExistence type="predicted"/>
<comment type="caution">
    <text evidence="1">The sequence shown here is derived from an EMBL/GenBank/DDBJ whole genome shotgun (WGS) entry which is preliminary data.</text>
</comment>
<dbReference type="HOGENOM" id="CLU_3409912_0_0_10"/>
<protein>
    <submittedName>
        <fullName evidence="1">Uncharacterized protein</fullName>
    </submittedName>
</protein>
<dbReference type="AlphaFoldDB" id="H1HKA3"/>
<keyword evidence="2" id="KW-1185">Reference proteome</keyword>
<dbReference type="Proteomes" id="UP000003167">
    <property type="component" value="Unassembled WGS sequence"/>
</dbReference>
<dbReference type="STRING" id="999422.HMPREF9944_00597"/>
<sequence>MTDNNKQKTGFKLVLYPCFESKETYIVYQ</sequence>
<evidence type="ECO:0000313" key="1">
    <source>
        <dbReference type="EMBL" id="EHO73004.1"/>
    </source>
</evidence>
<name>H1HKA3_9BACT</name>
<gene>
    <name evidence="1" type="ORF">HMPREF9944_00597</name>
</gene>
<evidence type="ECO:0000313" key="2">
    <source>
        <dbReference type="Proteomes" id="UP000003167"/>
    </source>
</evidence>